<dbReference type="SMART" id="SM00471">
    <property type="entry name" value="HDc"/>
    <property type="match status" value="1"/>
</dbReference>
<dbReference type="AlphaFoldDB" id="A0A1W9S0V7"/>
<dbReference type="PROSITE" id="PS51832">
    <property type="entry name" value="HD_GYP"/>
    <property type="match status" value="1"/>
</dbReference>
<dbReference type="NCBIfam" id="TIGR00277">
    <property type="entry name" value="HDIG"/>
    <property type="match status" value="1"/>
</dbReference>
<dbReference type="Gene3D" id="1.10.3210.10">
    <property type="entry name" value="Hypothetical protein af1432"/>
    <property type="match status" value="1"/>
</dbReference>
<dbReference type="Proteomes" id="UP000192611">
    <property type="component" value="Unassembled WGS sequence"/>
</dbReference>
<dbReference type="SUPFAM" id="SSF109604">
    <property type="entry name" value="HD-domain/PDEase-like"/>
    <property type="match status" value="1"/>
</dbReference>
<keyword evidence="1" id="KW-0175">Coiled coil</keyword>
<dbReference type="InterPro" id="IPR006675">
    <property type="entry name" value="HDIG_dom"/>
</dbReference>
<evidence type="ECO:0008006" key="6">
    <source>
        <dbReference type="Google" id="ProtNLM"/>
    </source>
</evidence>
<dbReference type="InterPro" id="IPR036513">
    <property type="entry name" value="STAS_dom_sf"/>
</dbReference>
<dbReference type="InterPro" id="IPR037522">
    <property type="entry name" value="HD_GYP_dom"/>
</dbReference>
<evidence type="ECO:0000256" key="1">
    <source>
        <dbReference type="SAM" id="Coils"/>
    </source>
</evidence>
<feature type="domain" description="HD-GYP" evidence="3">
    <location>
        <begin position="477"/>
        <end position="668"/>
    </location>
</feature>
<dbReference type="Pfam" id="PF01740">
    <property type="entry name" value="STAS"/>
    <property type="match status" value="1"/>
</dbReference>
<dbReference type="CDD" id="cd00077">
    <property type="entry name" value="HDc"/>
    <property type="match status" value="1"/>
</dbReference>
<dbReference type="PANTHER" id="PTHR43155:SF2">
    <property type="entry name" value="CYCLIC DI-GMP PHOSPHODIESTERASE PA4108"/>
    <property type="match status" value="1"/>
</dbReference>
<dbReference type="PROSITE" id="PS50801">
    <property type="entry name" value="STAS"/>
    <property type="match status" value="1"/>
</dbReference>
<evidence type="ECO:0000313" key="4">
    <source>
        <dbReference type="EMBL" id="OQX90481.1"/>
    </source>
</evidence>
<dbReference type="Pfam" id="PF13487">
    <property type="entry name" value="HD_5"/>
    <property type="match status" value="1"/>
</dbReference>
<name>A0A1W9S0V7_9BACT</name>
<dbReference type="Gene3D" id="3.30.750.24">
    <property type="entry name" value="STAS domain"/>
    <property type="match status" value="1"/>
</dbReference>
<dbReference type="EMBL" id="NATQ01000048">
    <property type="protein sequence ID" value="OQX90481.1"/>
    <property type="molecule type" value="Genomic_DNA"/>
</dbReference>
<dbReference type="PANTHER" id="PTHR43155">
    <property type="entry name" value="CYCLIC DI-GMP PHOSPHODIESTERASE PA4108-RELATED"/>
    <property type="match status" value="1"/>
</dbReference>
<proteinExistence type="predicted"/>
<accession>A0A1W9S0V7</accession>
<feature type="non-terminal residue" evidence="4">
    <location>
        <position position="1"/>
    </location>
</feature>
<dbReference type="CDD" id="cd07043">
    <property type="entry name" value="STAS_anti-anti-sigma_factors"/>
    <property type="match status" value="1"/>
</dbReference>
<dbReference type="SUPFAM" id="SSF55781">
    <property type="entry name" value="GAF domain-like"/>
    <property type="match status" value="2"/>
</dbReference>
<sequence length="668" mass="75797">IDLTRELEDGISIFALKGTLGIEGADGLSQLFNACLKEGHTRLVLNFKEVDFISSAAMGVLLSSVGDFRKKNGDIVLINLPNRVKKVFKSLDVMDYFRIFNNEEDAVKALRDGLPEELVAEEEEEELYMRENISIYLNVMTNILQSISDFKPLNETIELALNTLKDQLSIEDLLFIPISAYLKGIVEHISAGEGYLSSLNTKEMENISKLSLLKKSIIEVSELGEDYENEYLCLLKVDCEIIIPIISNRKLDAILLLGRRELGAEYKANDIAMLDTISRLIALAIRLDSFKAEADSTETKEKLAELNAELERRVQELETLYIATRELSSSIELTEILRKFLIITVGQLGTDRAIIYLIKKDEGKFVYKNHRGDISEELRNMTFKEDSHFVEALLKETDLIKIEEARSLFSPKQIELLRRDKIDLIVGIKFKKKLLGFVFIGEKVTGKDYSEDEANMIFSLSLQLGINISNSELFDELREAFNGTIRALIFSLEARDPFTRGHSENVTRLALRLGENIGLGKEAMKNLLIGSILHDIGKIGVSEYVLKKMGSYTREEEKEMQKHVTLGYNLLKKVKLPQKVLDIVRYHHERVDGKGYPDGLKGDEIPIEAKIVSICNSYSSMISKRRHRDALPKSKALEVLINEKGKQFDPELVDKFVKMISEDNENIE</sequence>
<feature type="coiled-coil region" evidence="1">
    <location>
        <begin position="293"/>
        <end position="327"/>
    </location>
</feature>
<feature type="domain" description="STAS" evidence="2">
    <location>
        <begin position="1"/>
        <end position="110"/>
    </location>
</feature>
<dbReference type="InterPro" id="IPR002645">
    <property type="entry name" value="STAS_dom"/>
</dbReference>
<reference evidence="5" key="1">
    <citation type="submission" date="2017-03" db="EMBL/GenBank/DDBJ databases">
        <title>Novel pathways for hydrocarbon cycling and metabolic interdependencies in hydrothermal sediment communities.</title>
        <authorList>
            <person name="Dombrowski N."/>
            <person name="Seitz K."/>
            <person name="Teske A."/>
            <person name="Baker B."/>
        </authorList>
    </citation>
    <scope>NUCLEOTIDE SEQUENCE [LARGE SCALE GENOMIC DNA]</scope>
</reference>
<evidence type="ECO:0000259" key="2">
    <source>
        <dbReference type="PROSITE" id="PS50801"/>
    </source>
</evidence>
<evidence type="ECO:0000259" key="3">
    <source>
        <dbReference type="PROSITE" id="PS51832"/>
    </source>
</evidence>
<comment type="caution">
    <text evidence="4">The sequence shown here is derived from an EMBL/GenBank/DDBJ whole genome shotgun (WGS) entry which is preliminary data.</text>
</comment>
<dbReference type="Gene3D" id="3.30.450.40">
    <property type="match status" value="2"/>
</dbReference>
<protein>
    <recommendedName>
        <fullName evidence="6">Anti-sigma factor antagonist</fullName>
    </recommendedName>
</protein>
<organism evidence="4 5">
    <name type="scientific">Candidatus Coatesbacteria bacterium 4484_99</name>
    <dbReference type="NCBI Taxonomy" id="1970774"/>
    <lineage>
        <taxon>Bacteria</taxon>
        <taxon>Candidatus Coatesiibacteriota</taxon>
    </lineage>
</organism>
<dbReference type="InterPro" id="IPR029016">
    <property type="entry name" value="GAF-like_dom_sf"/>
</dbReference>
<dbReference type="InterPro" id="IPR003607">
    <property type="entry name" value="HD/PDEase_dom"/>
</dbReference>
<gene>
    <name evidence="4" type="ORF">B6D57_02885</name>
</gene>
<evidence type="ECO:0000313" key="5">
    <source>
        <dbReference type="Proteomes" id="UP000192611"/>
    </source>
</evidence>
<dbReference type="SUPFAM" id="SSF52091">
    <property type="entry name" value="SpoIIaa-like"/>
    <property type="match status" value="1"/>
</dbReference>